<dbReference type="GO" id="GO:0004479">
    <property type="term" value="F:methionyl-tRNA formyltransferase activity"/>
    <property type="evidence" value="ECO:0007669"/>
    <property type="project" value="UniProtKB-EC"/>
</dbReference>
<feature type="region of interest" description="Disordered" evidence="6">
    <location>
        <begin position="39"/>
        <end position="88"/>
    </location>
</feature>
<reference evidence="9 10" key="1">
    <citation type="submission" date="2024-10" db="EMBL/GenBank/DDBJ databases">
        <title>Updated reference genomes for cyclostephanoid diatoms.</title>
        <authorList>
            <person name="Roberts W.R."/>
            <person name="Alverson A.J."/>
        </authorList>
    </citation>
    <scope>NUCLEOTIDE SEQUENCE [LARGE SCALE GENOMIC DNA]</scope>
    <source>
        <strain evidence="9 10">AJA276-08</strain>
    </source>
</reference>
<dbReference type="InterPro" id="IPR041711">
    <property type="entry name" value="Met-tRNA-FMT_N"/>
</dbReference>
<dbReference type="Pfam" id="PF00551">
    <property type="entry name" value="Formyl_trans_N"/>
    <property type="match status" value="1"/>
</dbReference>
<keyword evidence="10" id="KW-1185">Reference proteome</keyword>
<evidence type="ECO:0000259" key="8">
    <source>
        <dbReference type="Pfam" id="PF02911"/>
    </source>
</evidence>
<evidence type="ECO:0000256" key="3">
    <source>
        <dbReference type="ARBA" id="ARBA00014185"/>
    </source>
</evidence>
<feature type="domain" description="Formyl transferase C-terminal" evidence="8">
    <location>
        <begin position="313"/>
        <end position="414"/>
    </location>
</feature>
<dbReference type="InterPro" id="IPR002376">
    <property type="entry name" value="Formyl_transf_N"/>
</dbReference>
<protein>
    <recommendedName>
        <fullName evidence="3">Methionyl-tRNA formyltransferase, mitochondrial</fullName>
        <ecNumber evidence="2">2.1.2.9</ecNumber>
    </recommendedName>
</protein>
<evidence type="ECO:0000313" key="9">
    <source>
        <dbReference type="EMBL" id="KAL3793470.1"/>
    </source>
</evidence>
<evidence type="ECO:0000256" key="2">
    <source>
        <dbReference type="ARBA" id="ARBA00012261"/>
    </source>
</evidence>
<evidence type="ECO:0000256" key="4">
    <source>
        <dbReference type="ARBA" id="ARBA00022679"/>
    </source>
</evidence>
<dbReference type="HAMAP" id="MF_00182">
    <property type="entry name" value="Formyl_trans"/>
    <property type="match status" value="1"/>
</dbReference>
<dbReference type="PANTHER" id="PTHR11138:SF5">
    <property type="entry name" value="METHIONYL-TRNA FORMYLTRANSFERASE, MITOCHONDRIAL"/>
    <property type="match status" value="1"/>
</dbReference>
<dbReference type="CDD" id="cd08704">
    <property type="entry name" value="Met_tRNA_FMT_C"/>
    <property type="match status" value="1"/>
</dbReference>
<keyword evidence="5" id="KW-0648">Protein biosynthesis</keyword>
<dbReference type="AlphaFoldDB" id="A0ABD3Q5E9"/>
<proteinExistence type="inferred from homology"/>
<dbReference type="InterPro" id="IPR005793">
    <property type="entry name" value="Formyl_trans_C"/>
</dbReference>
<evidence type="ECO:0000259" key="7">
    <source>
        <dbReference type="Pfam" id="PF00551"/>
    </source>
</evidence>
<dbReference type="Proteomes" id="UP001530315">
    <property type="component" value="Unassembled WGS sequence"/>
</dbReference>
<name>A0ABD3Q5E9_9STRA</name>
<dbReference type="InterPro" id="IPR044135">
    <property type="entry name" value="Met-tRNA-FMT_C"/>
</dbReference>
<keyword evidence="4" id="KW-0808">Transferase</keyword>
<evidence type="ECO:0000313" key="10">
    <source>
        <dbReference type="Proteomes" id="UP001530315"/>
    </source>
</evidence>
<dbReference type="EC" id="2.1.2.9" evidence="2"/>
<evidence type="ECO:0000256" key="6">
    <source>
        <dbReference type="SAM" id="MobiDB-lite"/>
    </source>
</evidence>
<feature type="compositionally biased region" description="Acidic residues" evidence="6">
    <location>
        <begin position="77"/>
        <end position="86"/>
    </location>
</feature>
<feature type="domain" description="Formyl transferase N-terminal" evidence="7">
    <location>
        <begin position="101"/>
        <end position="274"/>
    </location>
</feature>
<dbReference type="Gene3D" id="3.40.50.12230">
    <property type="match status" value="1"/>
</dbReference>
<dbReference type="PANTHER" id="PTHR11138">
    <property type="entry name" value="METHIONYL-TRNA FORMYLTRANSFERASE"/>
    <property type="match status" value="1"/>
</dbReference>
<dbReference type="SUPFAM" id="SSF50486">
    <property type="entry name" value="FMT C-terminal domain-like"/>
    <property type="match status" value="1"/>
</dbReference>
<gene>
    <name evidence="9" type="ORF">ACHAW5_001645</name>
</gene>
<comment type="similarity">
    <text evidence="1">Belongs to the Fmt family.</text>
</comment>
<accession>A0ABD3Q5E9</accession>
<feature type="compositionally biased region" description="Low complexity" evidence="6">
    <location>
        <begin position="51"/>
        <end position="76"/>
    </location>
</feature>
<evidence type="ECO:0000256" key="1">
    <source>
        <dbReference type="ARBA" id="ARBA00010699"/>
    </source>
</evidence>
<dbReference type="SUPFAM" id="SSF53328">
    <property type="entry name" value="Formyltransferase"/>
    <property type="match status" value="1"/>
</dbReference>
<dbReference type="Pfam" id="PF02911">
    <property type="entry name" value="Formyl_trans_C"/>
    <property type="match status" value="1"/>
</dbReference>
<dbReference type="InterPro" id="IPR036477">
    <property type="entry name" value="Formyl_transf_N_sf"/>
</dbReference>
<evidence type="ECO:0000256" key="5">
    <source>
        <dbReference type="ARBA" id="ARBA00022917"/>
    </source>
</evidence>
<dbReference type="CDD" id="cd08646">
    <property type="entry name" value="FMT_core_Met-tRNA-FMT_N"/>
    <property type="match status" value="1"/>
</dbReference>
<comment type="caution">
    <text evidence="9">The sequence shown here is derived from an EMBL/GenBank/DDBJ whole genome shotgun (WGS) entry which is preliminary data.</text>
</comment>
<dbReference type="EMBL" id="JALLAZ020000511">
    <property type="protein sequence ID" value="KAL3793470.1"/>
    <property type="molecule type" value="Genomic_DNA"/>
</dbReference>
<organism evidence="9 10">
    <name type="scientific">Stephanodiscus triporus</name>
    <dbReference type="NCBI Taxonomy" id="2934178"/>
    <lineage>
        <taxon>Eukaryota</taxon>
        <taxon>Sar</taxon>
        <taxon>Stramenopiles</taxon>
        <taxon>Ochrophyta</taxon>
        <taxon>Bacillariophyta</taxon>
        <taxon>Coscinodiscophyceae</taxon>
        <taxon>Thalassiosirophycidae</taxon>
        <taxon>Stephanodiscales</taxon>
        <taxon>Stephanodiscaceae</taxon>
        <taxon>Stephanodiscus</taxon>
    </lineage>
</organism>
<dbReference type="InterPro" id="IPR011034">
    <property type="entry name" value="Formyl_transferase-like_C_sf"/>
</dbReference>
<dbReference type="InterPro" id="IPR005794">
    <property type="entry name" value="Fmt"/>
</dbReference>
<sequence>MACCARLRPCHGFQSMGAFGTTTTSIRIPRAYNIGGPTTIAAGSRLPIPPRSFVRSSESSSPRIRSYSFRAASSPDSDGDDEDDDDGRARVLFLGTPDVAATSLESIHEASRLPGCPYRLVGVVTQPPKRRKRGGKETPSPVGIVAERLGLRVLCPERARDTNFLDEVERAMRPDLCITAAYGQYLPKRFLSLPKFGTLNVHPSLLPRWRGSSPVQRSLEAGDEVVGVSVLFTVSRMDAGPIIVQETTAVDGNEQATTLLPRLFDIGTRRLIDALPGVIGGEITFDTAIVQDESLVREAGMIDSSEGQLWPANMTAIQCHNRVRGFSMWPGTFVYVRVGDDDDDDDESSSTSREPVKVKVIESRVLDETAEPTNVIEIGPRKGDGLRLVCADGSVLELLRVQPATRNVMDAKSFDTLRGEYGTKGGG</sequence>